<feature type="domain" description="R3H" evidence="3">
    <location>
        <begin position="445"/>
        <end position="510"/>
    </location>
</feature>
<feature type="region of interest" description="Disordered" evidence="1">
    <location>
        <begin position="262"/>
        <end position="299"/>
    </location>
</feature>
<comment type="caution">
    <text evidence="4">The sequence shown here is derived from an EMBL/GenBank/DDBJ whole genome shotgun (WGS) entry which is preliminary data.</text>
</comment>
<dbReference type="Pfam" id="PF01585">
    <property type="entry name" value="G-patch"/>
    <property type="match status" value="2"/>
</dbReference>
<feature type="region of interest" description="Disordered" evidence="1">
    <location>
        <begin position="1"/>
        <end position="46"/>
    </location>
</feature>
<feature type="compositionally biased region" description="Acidic residues" evidence="1">
    <location>
        <begin position="285"/>
        <end position="299"/>
    </location>
</feature>
<feature type="compositionally biased region" description="Polar residues" evidence="1">
    <location>
        <begin position="59"/>
        <end position="75"/>
    </location>
</feature>
<dbReference type="InterPro" id="IPR034082">
    <property type="entry name" value="R3H_G-patch"/>
</dbReference>
<dbReference type="SMART" id="SM00443">
    <property type="entry name" value="G_patch"/>
    <property type="match status" value="2"/>
</dbReference>
<feature type="compositionally biased region" description="Low complexity" evidence="1">
    <location>
        <begin position="11"/>
        <end position="24"/>
    </location>
</feature>
<evidence type="ECO:0000313" key="4">
    <source>
        <dbReference type="EMBL" id="OAY31778.1"/>
    </source>
</evidence>
<dbReference type="STRING" id="3983.A0A2C9ULK9"/>
<feature type="compositionally biased region" description="Low complexity" evidence="1">
    <location>
        <begin position="32"/>
        <end position="46"/>
    </location>
</feature>
<protein>
    <submittedName>
        <fullName evidence="4">Uncharacterized protein</fullName>
    </submittedName>
</protein>
<dbReference type="EMBL" id="CM004400">
    <property type="protein sequence ID" value="OAY31778.1"/>
    <property type="molecule type" value="Genomic_DNA"/>
</dbReference>
<dbReference type="AlphaFoldDB" id="A0A2C9ULK9"/>
<gene>
    <name evidence="4" type="ORF">MANES_14G139500v8</name>
</gene>
<dbReference type="PANTHER" id="PTHR47423">
    <property type="entry name" value="G-PATCH DOMAIN CONTAINING PROTEIN"/>
    <property type="match status" value="1"/>
</dbReference>
<feature type="region of interest" description="Disordered" evidence="1">
    <location>
        <begin position="362"/>
        <end position="387"/>
    </location>
</feature>
<name>A0A2C9ULK9_MANES</name>
<dbReference type="Pfam" id="PF01424">
    <property type="entry name" value="R3H"/>
    <property type="match status" value="1"/>
</dbReference>
<dbReference type="SUPFAM" id="SSF82708">
    <property type="entry name" value="R3H domain"/>
    <property type="match status" value="1"/>
</dbReference>
<dbReference type="InterPro" id="IPR001374">
    <property type="entry name" value="R3H_dom"/>
</dbReference>
<dbReference type="InterPro" id="IPR036867">
    <property type="entry name" value="R3H_dom_sf"/>
</dbReference>
<feature type="region of interest" description="Disordered" evidence="1">
    <location>
        <begin position="183"/>
        <end position="216"/>
    </location>
</feature>
<dbReference type="PROSITE" id="PS51061">
    <property type="entry name" value="R3H"/>
    <property type="match status" value="1"/>
</dbReference>
<dbReference type="InterPro" id="IPR000467">
    <property type="entry name" value="G_patch_dom"/>
</dbReference>
<dbReference type="Proteomes" id="UP000091857">
    <property type="component" value="Chromosome 14"/>
</dbReference>
<dbReference type="PROSITE" id="PS50174">
    <property type="entry name" value="G_PATCH"/>
    <property type="match status" value="2"/>
</dbReference>
<feature type="domain" description="G-patch" evidence="2">
    <location>
        <begin position="638"/>
        <end position="684"/>
    </location>
</feature>
<sequence length="762" mass="82821">MAGGGKRRTNGNKNSRNDNSNSSKNKGRRRSNTVSASSSSSGRIGNSLFVEGGVLSDWPLSSSYPGRNPNSNSKSGLKLKAPSASKSGPCKSNGSAFGYNYPSVELQDGLHKELSVKGNDRDDDLDASQPILLVDSKETQIVAYLDETSPLKADNIGFTYDYDSSFVLGDSFHRGLGFCDESETTPGAIGSSSKQMDEQPEGSSFDSSFSEKEMDADETINCKVGEGMIEEVQTEAFSSKKNSGFLSIGGMKIFTQDIFEGESDRETQDGEGSESSEVGEHIDLSDSDVSENMSESDSDIDEEVAEDYLEGIGGSDNILDAKWLVENHLDDSDEDSSSSSGSFHDTLEKLSGIALQDASREYGMKKSQSTKKYTVGGRDSGPSGLDDLMLVKDPRTLSAKKKHIARLPQSWPFEAQKSKNSRRFPGEKKKHRKEMIAVKRRERMLQRGVDLEKINMKLEQIVLDEVEMFAFQPMHSRDCSQVQRLAAIYRLRSGCQGSGKKRYVIVTRTQHTSMPSANDKLRLEKLIGAGNEDADFTVNECSRAKSVTMQRNRGNKPLDVQARSKSLKNCANSQNVGSSKRQGGKRCLYANQPLSFISSGIMSEKVDDMIMDSQETETTSENKVIVNSAKVGAFEVHTKGFGSKMMAKMGYVEGGGLGKAGQGMAEPIEVIQRPKSLGLGANFPNSIDDPLENKPQSTGRSENHAKHKSLGAFEKHTKGFGSKMMARMGFVEGTGLGKNCQGIVNPLSAVRLPKSRGLGAKG</sequence>
<dbReference type="PANTHER" id="PTHR47423:SF2">
    <property type="entry name" value="PROTEIN SQS1"/>
    <property type="match status" value="1"/>
</dbReference>
<dbReference type="CDD" id="cd02646">
    <property type="entry name" value="R3H_G-patch"/>
    <property type="match status" value="1"/>
</dbReference>
<feature type="compositionally biased region" description="Basic residues" evidence="1">
    <location>
        <begin position="1"/>
        <end position="10"/>
    </location>
</feature>
<evidence type="ECO:0000259" key="3">
    <source>
        <dbReference type="PROSITE" id="PS51061"/>
    </source>
</evidence>
<dbReference type="Gene3D" id="3.30.1370.50">
    <property type="entry name" value="R3H-like domain"/>
    <property type="match status" value="1"/>
</dbReference>
<proteinExistence type="predicted"/>
<dbReference type="GO" id="GO:0003676">
    <property type="term" value="F:nucleic acid binding"/>
    <property type="evidence" value="ECO:0007669"/>
    <property type="project" value="UniProtKB-UniRule"/>
</dbReference>
<accession>A0A2C9ULK9</accession>
<keyword evidence="5" id="KW-1185">Reference proteome</keyword>
<dbReference type="Gramene" id="Manes.14G139500.1.v8.1">
    <property type="protein sequence ID" value="Manes.14G139500.1.v8.1.CDS"/>
    <property type="gene ID" value="Manes.14G139500.v8.1"/>
</dbReference>
<feature type="domain" description="G-patch" evidence="2">
    <location>
        <begin position="717"/>
        <end position="762"/>
    </location>
</feature>
<evidence type="ECO:0000313" key="5">
    <source>
        <dbReference type="Proteomes" id="UP000091857"/>
    </source>
</evidence>
<evidence type="ECO:0000259" key="2">
    <source>
        <dbReference type="PROSITE" id="PS50174"/>
    </source>
</evidence>
<organism evidence="4 5">
    <name type="scientific">Manihot esculenta</name>
    <name type="common">Cassava</name>
    <name type="synonym">Jatropha manihot</name>
    <dbReference type="NCBI Taxonomy" id="3983"/>
    <lineage>
        <taxon>Eukaryota</taxon>
        <taxon>Viridiplantae</taxon>
        <taxon>Streptophyta</taxon>
        <taxon>Embryophyta</taxon>
        <taxon>Tracheophyta</taxon>
        <taxon>Spermatophyta</taxon>
        <taxon>Magnoliopsida</taxon>
        <taxon>eudicotyledons</taxon>
        <taxon>Gunneridae</taxon>
        <taxon>Pentapetalae</taxon>
        <taxon>rosids</taxon>
        <taxon>fabids</taxon>
        <taxon>Malpighiales</taxon>
        <taxon>Euphorbiaceae</taxon>
        <taxon>Crotonoideae</taxon>
        <taxon>Manihoteae</taxon>
        <taxon>Manihot</taxon>
    </lineage>
</organism>
<evidence type="ECO:0000256" key="1">
    <source>
        <dbReference type="SAM" id="MobiDB-lite"/>
    </source>
</evidence>
<reference evidence="5" key="1">
    <citation type="journal article" date="2016" name="Nat. Biotechnol.">
        <title>Sequencing wild and cultivated cassava and related species reveals extensive interspecific hybridization and genetic diversity.</title>
        <authorList>
            <person name="Bredeson J.V."/>
            <person name="Lyons J.B."/>
            <person name="Prochnik S.E."/>
            <person name="Wu G.A."/>
            <person name="Ha C.M."/>
            <person name="Edsinger-Gonzales E."/>
            <person name="Grimwood J."/>
            <person name="Schmutz J."/>
            <person name="Rabbi I.Y."/>
            <person name="Egesi C."/>
            <person name="Nauluvula P."/>
            <person name="Lebot V."/>
            <person name="Ndunguru J."/>
            <person name="Mkamilo G."/>
            <person name="Bart R.S."/>
            <person name="Setter T.L."/>
            <person name="Gleadow R.M."/>
            <person name="Kulakow P."/>
            <person name="Ferguson M.E."/>
            <person name="Rounsley S."/>
            <person name="Rokhsar D.S."/>
        </authorList>
    </citation>
    <scope>NUCLEOTIDE SEQUENCE [LARGE SCALE GENOMIC DNA]</scope>
    <source>
        <strain evidence="5">cv. AM560-2</strain>
    </source>
</reference>
<feature type="region of interest" description="Disordered" evidence="1">
    <location>
        <begin position="59"/>
        <end position="92"/>
    </location>
</feature>
<feature type="region of interest" description="Disordered" evidence="1">
    <location>
        <begin position="681"/>
        <end position="714"/>
    </location>
</feature>